<reference evidence="3" key="1">
    <citation type="submission" date="2022-07" db="EMBL/GenBank/DDBJ databases">
        <title>Phylogenomic reconstructions and comparative analyses of Kickxellomycotina fungi.</title>
        <authorList>
            <person name="Reynolds N.K."/>
            <person name="Stajich J.E."/>
            <person name="Barry K."/>
            <person name="Grigoriev I.V."/>
            <person name="Crous P."/>
            <person name="Smith M.E."/>
        </authorList>
    </citation>
    <scope>NUCLEOTIDE SEQUENCE</scope>
    <source>
        <strain evidence="3">RSA 861</strain>
    </source>
</reference>
<dbReference type="OrthoDB" id="442921at2759"/>
<dbReference type="InterPro" id="IPR022617">
    <property type="entry name" value="Rad60/SUMO-like_dom"/>
</dbReference>
<dbReference type="EMBL" id="JANBPT010000747">
    <property type="protein sequence ID" value="KAJ1913498.1"/>
    <property type="molecule type" value="Genomic_DNA"/>
</dbReference>
<dbReference type="Pfam" id="PF11976">
    <property type="entry name" value="Rad60-SLD"/>
    <property type="match status" value="1"/>
</dbReference>
<organism evidence="3 5">
    <name type="scientific">Tieghemiomyces parasiticus</name>
    <dbReference type="NCBI Taxonomy" id="78921"/>
    <lineage>
        <taxon>Eukaryota</taxon>
        <taxon>Fungi</taxon>
        <taxon>Fungi incertae sedis</taxon>
        <taxon>Zoopagomycota</taxon>
        <taxon>Kickxellomycotina</taxon>
        <taxon>Dimargaritomycetes</taxon>
        <taxon>Dimargaritales</taxon>
        <taxon>Dimargaritaceae</taxon>
        <taxon>Tieghemiomyces</taxon>
    </lineage>
</organism>
<keyword evidence="5" id="KW-1185">Reference proteome</keyword>
<dbReference type="InterPro" id="IPR029071">
    <property type="entry name" value="Ubiquitin-like_domsf"/>
</dbReference>
<evidence type="ECO:0000256" key="1">
    <source>
        <dbReference type="SAM" id="MobiDB-lite"/>
    </source>
</evidence>
<dbReference type="PROSITE" id="PS50053">
    <property type="entry name" value="UBIQUITIN_2"/>
    <property type="match status" value="1"/>
</dbReference>
<feature type="domain" description="Ubiquitin-like" evidence="2">
    <location>
        <begin position="21"/>
        <end position="98"/>
    </location>
</feature>
<accession>A0A9W8DQJ7</accession>
<dbReference type="InterPro" id="IPR000626">
    <property type="entry name" value="Ubiquitin-like_dom"/>
</dbReference>
<dbReference type="AlphaFoldDB" id="A0A9W8DQJ7"/>
<comment type="caution">
    <text evidence="3">The sequence shown here is derived from an EMBL/GenBank/DDBJ whole genome shotgun (WGS) entry which is preliminary data.</text>
</comment>
<dbReference type="FunFam" id="3.10.20.90:FF:000155">
    <property type="entry name" value="Ubiquitin-like protein SMT3"/>
    <property type="match status" value="1"/>
</dbReference>
<protein>
    <submittedName>
        <fullName evidence="3">SUMO protein smt3</fullName>
    </submittedName>
</protein>
<dbReference type="CDD" id="cd16116">
    <property type="entry name" value="Ubl_Smt3_like"/>
    <property type="match status" value="1"/>
</dbReference>
<dbReference type="Gene3D" id="3.10.20.90">
    <property type="entry name" value="Phosphatidylinositol 3-kinase Catalytic Subunit, Chain A, domain 1"/>
    <property type="match status" value="1"/>
</dbReference>
<evidence type="ECO:0000259" key="2">
    <source>
        <dbReference type="PROSITE" id="PS50053"/>
    </source>
</evidence>
<dbReference type="SMART" id="SM00213">
    <property type="entry name" value="UBQ"/>
    <property type="match status" value="1"/>
</dbReference>
<sequence length="102" mass="11364">MSEPSGSPAQDVKPVKPETTEHINVKVVSADSSEIHFKIKRHTALRKLMETYCERAGKSSNSVRFLYEGERIQATDTPDKLDMQDEDTIDVMVEQLGGAISL</sequence>
<evidence type="ECO:0000313" key="4">
    <source>
        <dbReference type="EMBL" id="KAJ1923983.1"/>
    </source>
</evidence>
<dbReference type="PANTHER" id="PTHR10562">
    <property type="entry name" value="SMALL UBIQUITIN-RELATED MODIFIER"/>
    <property type="match status" value="1"/>
</dbReference>
<dbReference type="SUPFAM" id="SSF54236">
    <property type="entry name" value="Ubiquitin-like"/>
    <property type="match status" value="1"/>
</dbReference>
<evidence type="ECO:0000313" key="3">
    <source>
        <dbReference type="EMBL" id="KAJ1913498.1"/>
    </source>
</evidence>
<dbReference type="Proteomes" id="UP001150569">
    <property type="component" value="Unassembled WGS sequence"/>
</dbReference>
<evidence type="ECO:0000313" key="5">
    <source>
        <dbReference type="Proteomes" id="UP001150569"/>
    </source>
</evidence>
<feature type="region of interest" description="Disordered" evidence="1">
    <location>
        <begin position="1"/>
        <end position="20"/>
    </location>
</feature>
<name>A0A9W8DQJ7_9FUNG</name>
<dbReference type="EMBL" id="JANBPT010000300">
    <property type="protein sequence ID" value="KAJ1923983.1"/>
    <property type="molecule type" value="Genomic_DNA"/>
</dbReference>
<proteinExistence type="predicted"/>
<gene>
    <name evidence="3" type="primary">SMT3_2</name>
    <name evidence="4" type="synonym">SMT3_1</name>
    <name evidence="4" type="ORF">IWQ60_005519</name>
    <name evidence="3" type="ORF">IWQ60_009180</name>
</gene>